<feature type="repeat" description="WD" evidence="3">
    <location>
        <begin position="939"/>
        <end position="980"/>
    </location>
</feature>
<evidence type="ECO:0000313" key="6">
    <source>
        <dbReference type="Proteomes" id="UP001326199"/>
    </source>
</evidence>
<dbReference type="Pfam" id="PF04607">
    <property type="entry name" value="RelA_SpoT"/>
    <property type="match status" value="1"/>
</dbReference>
<dbReference type="InterPro" id="IPR050349">
    <property type="entry name" value="WD_LIS1/nudF_dynein_reg"/>
</dbReference>
<proteinExistence type="predicted"/>
<dbReference type="PROSITE" id="PS50294">
    <property type="entry name" value="WD_REPEATS_REGION"/>
    <property type="match status" value="6"/>
</dbReference>
<dbReference type="InterPro" id="IPR027417">
    <property type="entry name" value="P-loop_NTPase"/>
</dbReference>
<dbReference type="PROSITE" id="PS50082">
    <property type="entry name" value="WD_REPEATS_2"/>
    <property type="match status" value="6"/>
</dbReference>
<sequence length="1294" mass="144550">MDAHSQAPPLAGDGDAPNQSLRVKINQMTEGPVSLDPKSAFVNDVWPKLLNEYDAMRERLEEFCKGALERRAIDCQVKSRTKQVDSIRKSLDRREKALLDRSQKQFESFSDIFSNIHDLVGLRIILEFADDMERAVRFIKESFRKEEEPVIFVRDREVGRSWKTRFGAYETRNYRVSLEKAKCGALSQFCDVMFEIQVTTIAEDLYNKLAHPLLYKGSPLTRQDEIVIDMAHGNALCYALCLAYMEDKLKKRANRIGGRAELAMATEEIARDGTRFRESLTKGASFDTPVSPHGLLEALEIPPEGYNSVDDLKQWINGKMTSGVLDEIRSNSQTIRDAILSKLPIANGATFDSHTDEHDARCHPDTRVGLQRDIMAWADDPQGECIFWLNGMAGTGKSTISRTVAQSFADQNLLGASFFFKRGEKDRSKAALLFTTIATQLIVKEPSLASYIKAAIEADPYVTSKRLEEQFKKLILKPLENLRGSLDDIKTIVLVIDALDECERDDDIRVIISLLSQAKSLISVRLRAFLTSRPELPIRLGFNKIKGKYQDLVLHEIPKLIIEHDIAAYLDSELAKIRNDYNNMSPGGQQLPHDWPGPQIVQDLVRMAVPLFIFAATVCRFIRDPAWCDPGDQLAKILEYQSGTQQSEIDKLDATYRPVLDRLLVSSEASRRSLLDEFRMVVGPIVLLAEPLPISSLARLLDIQEKVVIRRLAPLHSVLSVPDSPTSPVRMFHLSFHDFLVDPNKQGTNPFWIDRGATHEKIAIRCLELLSGCLKKDICDLRMPGTARAEIESSVIDSHLPSDVRYACLYWVYHVQQSSCRISDNHQVYTFLQRHFLHWLEALSLLGKLSISIGMIRDLQGLLGPDFSSTISAFLHDAVRFILSFRQIIDICPLQTYTSTIIFAPMKSIIRGIFCGYIPEWIPVLPMVDLEWNACLQTFEGHNNWVTAVAFSPDGATLASASYDNTVRLWDVATGEHRRTLEGHDSCVTAVAFSPDGATLASGSHDNTVRLWDVVTGEHRWTLEGHNGDVTAVAFSPDGATLASASYDNTVRLWDVATGEHRRTLEGHNGGVTAVAFSPDGATLASASHDNTVRLWDVATGEHRRTLEGHDSWVTAVAFSPDGATLASGSYDNTVRLWDVATGEHRRTLEGHDSWVTAVAFSPDGATLASASHDNTVRLWDVATGEHRRTLEGHGIFNRLSFLDNDYLETDCGLLKITPSSENNFTDQEPGSDLLFVSDKWITGDGKNLIWLPPNYRPTCTAVYNCSIALGHGSGQLLLFRFAFNGKGGRHNVL</sequence>
<feature type="repeat" description="WD" evidence="3">
    <location>
        <begin position="1065"/>
        <end position="1106"/>
    </location>
</feature>
<evidence type="ECO:0000313" key="5">
    <source>
        <dbReference type="EMBL" id="KAK4663969.1"/>
    </source>
</evidence>
<feature type="repeat" description="WD" evidence="3">
    <location>
        <begin position="1149"/>
        <end position="1190"/>
    </location>
</feature>
<protein>
    <submittedName>
        <fullName evidence="5">NACHT and WD40-domain containing NOD-like receptor 5</fullName>
    </submittedName>
</protein>
<dbReference type="PROSITE" id="PS50837">
    <property type="entry name" value="NACHT"/>
    <property type="match status" value="1"/>
</dbReference>
<dbReference type="Proteomes" id="UP001326199">
    <property type="component" value="Unassembled WGS sequence"/>
</dbReference>
<dbReference type="Pfam" id="PF00400">
    <property type="entry name" value="WD40"/>
    <property type="match status" value="2"/>
</dbReference>
<dbReference type="Gene3D" id="3.40.50.300">
    <property type="entry name" value="P-loop containing nucleotide triphosphate hydrolases"/>
    <property type="match status" value="1"/>
</dbReference>
<dbReference type="SMART" id="SM00954">
    <property type="entry name" value="RelA_SpoT"/>
    <property type="match status" value="1"/>
</dbReference>
<feature type="repeat" description="WD" evidence="3">
    <location>
        <begin position="1023"/>
        <end position="1064"/>
    </location>
</feature>
<dbReference type="EMBL" id="JAFFHB010000007">
    <property type="protein sequence ID" value="KAK4663969.1"/>
    <property type="molecule type" value="Genomic_DNA"/>
</dbReference>
<keyword evidence="1 3" id="KW-0853">WD repeat</keyword>
<dbReference type="PANTHER" id="PTHR44129">
    <property type="entry name" value="WD REPEAT-CONTAINING PROTEIN POP1"/>
    <property type="match status" value="1"/>
</dbReference>
<gene>
    <name evidence="5" type="primary">NWD5</name>
    <name evidence="5" type="ORF">QC763_501230</name>
</gene>
<dbReference type="Pfam" id="PF23414">
    <property type="entry name" value="Beta-prop_EML_2"/>
    <property type="match status" value="1"/>
</dbReference>
<keyword evidence="2" id="KW-0677">Repeat</keyword>
<dbReference type="InterPro" id="IPR056884">
    <property type="entry name" value="NPHP3-like_N"/>
</dbReference>
<dbReference type="InterPro" id="IPR001680">
    <property type="entry name" value="WD40_rpt"/>
</dbReference>
<dbReference type="SUPFAM" id="SSF52540">
    <property type="entry name" value="P-loop containing nucleoside triphosphate hydrolases"/>
    <property type="match status" value="1"/>
</dbReference>
<evidence type="ECO:0000256" key="2">
    <source>
        <dbReference type="ARBA" id="ARBA00022737"/>
    </source>
</evidence>
<dbReference type="Gene3D" id="2.130.10.10">
    <property type="entry name" value="YVTN repeat-like/Quinoprotein amine dehydrogenase"/>
    <property type="match status" value="3"/>
</dbReference>
<dbReference type="CDD" id="cd00200">
    <property type="entry name" value="WD40"/>
    <property type="match status" value="1"/>
</dbReference>
<dbReference type="InterPro" id="IPR007111">
    <property type="entry name" value="NACHT_NTPase"/>
</dbReference>
<evidence type="ECO:0000256" key="1">
    <source>
        <dbReference type="ARBA" id="ARBA00022574"/>
    </source>
</evidence>
<dbReference type="PROSITE" id="PS00678">
    <property type="entry name" value="WD_REPEATS_1"/>
    <property type="match status" value="6"/>
</dbReference>
<dbReference type="RefSeq" id="XP_062763935.1">
    <property type="nucleotide sequence ID" value="XM_062912724.1"/>
</dbReference>
<dbReference type="SUPFAM" id="SSF50978">
    <property type="entry name" value="WD40 repeat-like"/>
    <property type="match status" value="1"/>
</dbReference>
<dbReference type="InterPro" id="IPR007685">
    <property type="entry name" value="RelA_SpoT"/>
</dbReference>
<dbReference type="GeneID" id="87933067"/>
<accession>A0ABR0H7Z3</accession>
<dbReference type="InterPro" id="IPR055442">
    <property type="entry name" value="Beta-prop_EML-like_2nd"/>
</dbReference>
<organism evidence="5 6">
    <name type="scientific">Podospora pseudopauciseta</name>
    <dbReference type="NCBI Taxonomy" id="2093780"/>
    <lineage>
        <taxon>Eukaryota</taxon>
        <taxon>Fungi</taxon>
        <taxon>Dikarya</taxon>
        <taxon>Ascomycota</taxon>
        <taxon>Pezizomycotina</taxon>
        <taxon>Sordariomycetes</taxon>
        <taxon>Sordariomycetidae</taxon>
        <taxon>Sordariales</taxon>
        <taxon>Podosporaceae</taxon>
        <taxon>Podospora</taxon>
    </lineage>
</organism>
<feature type="domain" description="NACHT" evidence="4">
    <location>
        <begin position="385"/>
        <end position="534"/>
    </location>
</feature>
<feature type="repeat" description="WD" evidence="3">
    <location>
        <begin position="981"/>
        <end position="1022"/>
    </location>
</feature>
<name>A0ABR0H7Z3_9PEZI</name>
<dbReference type="CDD" id="cd05399">
    <property type="entry name" value="NT_Rel-Spo_like"/>
    <property type="match status" value="1"/>
</dbReference>
<dbReference type="SMART" id="SM00320">
    <property type="entry name" value="WD40"/>
    <property type="match status" value="6"/>
</dbReference>
<dbReference type="InterPro" id="IPR043519">
    <property type="entry name" value="NT_sf"/>
</dbReference>
<reference evidence="5 6" key="1">
    <citation type="journal article" date="2023" name="bioRxiv">
        <title>High-quality genome assemblies of four members of thePodospora anserinaspecies complex.</title>
        <authorList>
            <person name="Ament-Velasquez S.L."/>
            <person name="Vogan A.A."/>
            <person name="Wallerman O."/>
            <person name="Hartmann F."/>
            <person name="Gautier V."/>
            <person name="Silar P."/>
            <person name="Giraud T."/>
            <person name="Johannesson H."/>
        </authorList>
    </citation>
    <scope>NUCLEOTIDE SEQUENCE [LARGE SCALE GENOMIC DNA]</scope>
    <source>
        <strain evidence="5 6">CBS 411.78</strain>
    </source>
</reference>
<dbReference type="InterPro" id="IPR019775">
    <property type="entry name" value="WD40_repeat_CS"/>
</dbReference>
<evidence type="ECO:0000256" key="3">
    <source>
        <dbReference type="PROSITE-ProRule" id="PRU00221"/>
    </source>
</evidence>
<evidence type="ECO:0000259" key="4">
    <source>
        <dbReference type="PROSITE" id="PS50837"/>
    </source>
</evidence>
<comment type="caution">
    <text evidence="5">The sequence shown here is derived from an EMBL/GenBank/DDBJ whole genome shotgun (WGS) entry which is preliminary data.</text>
</comment>
<dbReference type="Pfam" id="PF24883">
    <property type="entry name" value="NPHP3_N"/>
    <property type="match status" value="1"/>
</dbReference>
<dbReference type="Gene3D" id="3.30.460.10">
    <property type="entry name" value="Beta Polymerase, domain 2"/>
    <property type="match status" value="1"/>
</dbReference>
<dbReference type="InterPro" id="IPR015943">
    <property type="entry name" value="WD40/YVTN_repeat-like_dom_sf"/>
</dbReference>
<dbReference type="PRINTS" id="PR00320">
    <property type="entry name" value="GPROTEINBRPT"/>
</dbReference>
<dbReference type="InterPro" id="IPR036322">
    <property type="entry name" value="WD40_repeat_dom_sf"/>
</dbReference>
<dbReference type="SUPFAM" id="SSF81301">
    <property type="entry name" value="Nucleotidyltransferase"/>
    <property type="match status" value="1"/>
</dbReference>
<keyword evidence="6" id="KW-1185">Reference proteome</keyword>
<dbReference type="InterPro" id="IPR020472">
    <property type="entry name" value="WD40_PAC1"/>
</dbReference>
<feature type="repeat" description="WD" evidence="3">
    <location>
        <begin position="1107"/>
        <end position="1148"/>
    </location>
</feature>